<dbReference type="InterPro" id="IPR032675">
    <property type="entry name" value="LRR_dom_sf"/>
</dbReference>
<evidence type="ECO:0000313" key="1">
    <source>
        <dbReference type="EMBL" id="KAK8841506.1"/>
    </source>
</evidence>
<reference evidence="1 2" key="1">
    <citation type="submission" date="2024-04" db="EMBL/GenBank/DDBJ databases">
        <title>Tritrichomonas musculus Genome.</title>
        <authorList>
            <person name="Alves-Ferreira E."/>
            <person name="Grigg M."/>
            <person name="Lorenzi H."/>
            <person name="Galac M."/>
        </authorList>
    </citation>
    <scope>NUCLEOTIDE SEQUENCE [LARGE SCALE GENOMIC DNA]</scope>
    <source>
        <strain evidence="1 2">EAF2021</strain>
    </source>
</reference>
<comment type="caution">
    <text evidence="1">The sequence shown here is derived from an EMBL/GenBank/DDBJ whole genome shotgun (WGS) entry which is preliminary data.</text>
</comment>
<dbReference type="Gene3D" id="3.80.10.10">
    <property type="entry name" value="Ribonuclease Inhibitor"/>
    <property type="match status" value="1"/>
</dbReference>
<dbReference type="Proteomes" id="UP001470230">
    <property type="component" value="Unassembled WGS sequence"/>
</dbReference>
<proteinExistence type="predicted"/>
<accession>A0ABR2H6P0</accession>
<keyword evidence="2" id="KW-1185">Reference proteome</keyword>
<dbReference type="EMBL" id="JAPFFF010000041">
    <property type="protein sequence ID" value="KAK8841506.1"/>
    <property type="molecule type" value="Genomic_DNA"/>
</dbReference>
<gene>
    <name evidence="1" type="ORF">M9Y10_027125</name>
</gene>
<protein>
    <submittedName>
        <fullName evidence="1">Uncharacterized protein</fullName>
    </submittedName>
</protein>
<sequence length="81" mass="8857">MNKIYVLPPFVLTITEMDFKSLKTVSIQCPQTLSIQQDSFSGCTAIETLKFDVHSFTIPLGAFAGSTSLTVNYKGTGFNSE</sequence>
<evidence type="ECO:0000313" key="2">
    <source>
        <dbReference type="Proteomes" id="UP001470230"/>
    </source>
</evidence>
<organism evidence="1 2">
    <name type="scientific">Tritrichomonas musculus</name>
    <dbReference type="NCBI Taxonomy" id="1915356"/>
    <lineage>
        <taxon>Eukaryota</taxon>
        <taxon>Metamonada</taxon>
        <taxon>Parabasalia</taxon>
        <taxon>Tritrichomonadida</taxon>
        <taxon>Tritrichomonadidae</taxon>
        <taxon>Tritrichomonas</taxon>
    </lineage>
</organism>
<name>A0ABR2H6P0_9EUKA</name>